<proteinExistence type="predicted"/>
<evidence type="ECO:0000313" key="4">
    <source>
        <dbReference type="Proteomes" id="UP001320420"/>
    </source>
</evidence>
<protein>
    <recommendedName>
        <fullName evidence="2">Glycosyl transferase CAP10 domain-containing protein</fullName>
    </recommendedName>
</protein>
<gene>
    <name evidence="3" type="ORF">SLS62_003598</name>
</gene>
<dbReference type="EMBL" id="JAKJXP020000021">
    <property type="protein sequence ID" value="KAK7754305.1"/>
    <property type="molecule type" value="Genomic_DNA"/>
</dbReference>
<dbReference type="InterPro" id="IPR051091">
    <property type="entry name" value="O-Glucosyltr/Glycosyltrsf_90"/>
</dbReference>
<feature type="compositionally biased region" description="Basic and acidic residues" evidence="1">
    <location>
        <begin position="110"/>
        <end position="119"/>
    </location>
</feature>
<evidence type="ECO:0000313" key="3">
    <source>
        <dbReference type="EMBL" id="KAK7754305.1"/>
    </source>
</evidence>
<dbReference type="AlphaFoldDB" id="A0AAN9USF2"/>
<name>A0AAN9USF2_9PEZI</name>
<dbReference type="InterPro" id="IPR006598">
    <property type="entry name" value="CAP10"/>
</dbReference>
<reference evidence="3 4" key="1">
    <citation type="submission" date="2024-02" db="EMBL/GenBank/DDBJ databases">
        <title>De novo assembly and annotation of 12 fungi associated with fruit tree decline syndrome in Ontario, Canada.</title>
        <authorList>
            <person name="Sulman M."/>
            <person name="Ellouze W."/>
            <person name="Ilyukhin E."/>
        </authorList>
    </citation>
    <scope>NUCLEOTIDE SEQUENCE [LARGE SCALE GENOMIC DNA]</scope>
    <source>
        <strain evidence="3 4">M11/M66-122</strain>
    </source>
</reference>
<feature type="region of interest" description="Disordered" evidence="1">
    <location>
        <begin position="59"/>
        <end position="180"/>
    </location>
</feature>
<sequence length="735" mass="83121">MMMRSPAFPPRRPSHLVRYIVPVAILLSLFYYLSHTSPAGIPIKYGSAPGSGSGIAGSGIAGSGIVQQGQGSSSNHETLDHDVTPPEKGTHAGHESTGQDEKQSTTGSSADKKPAYHGDYDDEDEKLVKVQPGSGHGPGQGHKSGQDEATKKPKPGTGVPGTGVSTPERPPLPPPTLKKHPIDDLIKVAEDQFNEKISREAKTLAEAADAYRKRRGRHPPPGFDTWYRFAVDKNAVMVEDFFDQIYHDLNPFWGLPPDRIRKEAVDYEMTINIRNHTASAESDWFWTQIWLNMTKTIEHLLPDMDIALNAMDEPRLVVPWETIDKHMAKEKESRKLIPAKKVLSDFGELPSPKEMKKLPPTVEDKNWEDTSPYWDIARRGCPPDSPARKAPLLESYDKTPTFESSWATPHLYQGYVANYTLSTLFCHQPDLQGLEGIFIKPLSTAATKVLFPMFGGSKLATNNEILLPAPMYWNEEERFTGGNDHGAPWNQKVDAVIWRGVATGGKNNETNWKGFQRHRFVAMANGTKLSRAEEHIEPPVNFELPSTAYDLTAQKEGRLGEWVDSWTDVGFTDLFCREDYEPKPEWGHCPYTGNEYDIFLGQPMAVQFRYKYLPDIDGNSFSGRYLGFLRSTSLPIKSTLWREWHDSRLVAWKHFVPMDNRFGDFYGIMEYFIGYEDSVPGRDKVAEKIAMEGKAWAEKVLRKEDMQIYVLRLLLEYARLSDDRREVMGWVEDLR</sequence>
<dbReference type="PANTHER" id="PTHR12203:SF22">
    <property type="entry name" value="CAPSULE ASSOCIATED PROTEIN"/>
    <property type="match status" value="1"/>
</dbReference>
<feature type="domain" description="Glycosyl transferase CAP10" evidence="2">
    <location>
        <begin position="433"/>
        <end position="724"/>
    </location>
</feature>
<dbReference type="Proteomes" id="UP001320420">
    <property type="component" value="Unassembled WGS sequence"/>
</dbReference>
<organism evidence="3 4">
    <name type="scientific">Diatrype stigma</name>
    <dbReference type="NCBI Taxonomy" id="117547"/>
    <lineage>
        <taxon>Eukaryota</taxon>
        <taxon>Fungi</taxon>
        <taxon>Dikarya</taxon>
        <taxon>Ascomycota</taxon>
        <taxon>Pezizomycotina</taxon>
        <taxon>Sordariomycetes</taxon>
        <taxon>Xylariomycetidae</taxon>
        <taxon>Xylariales</taxon>
        <taxon>Diatrypaceae</taxon>
        <taxon>Diatrype</taxon>
    </lineage>
</organism>
<keyword evidence="4" id="KW-1185">Reference proteome</keyword>
<feature type="compositionally biased region" description="Basic and acidic residues" evidence="1">
    <location>
        <begin position="77"/>
        <end position="103"/>
    </location>
</feature>
<dbReference type="Pfam" id="PF05686">
    <property type="entry name" value="Glyco_transf_90"/>
    <property type="match status" value="1"/>
</dbReference>
<feature type="compositionally biased region" description="Low complexity" evidence="1">
    <location>
        <begin position="63"/>
        <end position="74"/>
    </location>
</feature>
<dbReference type="SMART" id="SM00672">
    <property type="entry name" value="CAP10"/>
    <property type="match status" value="1"/>
</dbReference>
<accession>A0AAN9USF2</accession>
<evidence type="ECO:0000256" key="1">
    <source>
        <dbReference type="SAM" id="MobiDB-lite"/>
    </source>
</evidence>
<dbReference type="PANTHER" id="PTHR12203">
    <property type="entry name" value="KDEL LYS-ASP-GLU-LEU CONTAINING - RELATED"/>
    <property type="match status" value="1"/>
</dbReference>
<comment type="caution">
    <text evidence="3">The sequence shown here is derived from an EMBL/GenBank/DDBJ whole genome shotgun (WGS) entry which is preliminary data.</text>
</comment>
<evidence type="ECO:0000259" key="2">
    <source>
        <dbReference type="SMART" id="SM00672"/>
    </source>
</evidence>